<gene>
    <name evidence="1" type="ORF">C8N46_105192</name>
</gene>
<evidence type="ECO:0000313" key="1">
    <source>
        <dbReference type="EMBL" id="PTX61036.1"/>
    </source>
</evidence>
<accession>A0A2T6BYC7</accession>
<dbReference type="RefSeq" id="WP_108115152.1">
    <property type="nucleotide sequence ID" value="NZ_QBKT01000005.1"/>
</dbReference>
<proteinExistence type="predicted"/>
<evidence type="ECO:0000313" key="2">
    <source>
        <dbReference type="Proteomes" id="UP000244090"/>
    </source>
</evidence>
<reference evidence="1 2" key="1">
    <citation type="submission" date="2018-04" db="EMBL/GenBank/DDBJ databases">
        <title>Genomic Encyclopedia of Archaeal and Bacterial Type Strains, Phase II (KMG-II): from individual species to whole genera.</title>
        <authorList>
            <person name="Goeker M."/>
        </authorList>
    </citation>
    <scope>NUCLEOTIDE SEQUENCE [LARGE SCALE GENOMIC DNA]</scope>
    <source>
        <strain evidence="1 2">DSM 25731</strain>
    </source>
</reference>
<keyword evidence="2" id="KW-1185">Reference proteome</keyword>
<dbReference type="Proteomes" id="UP000244090">
    <property type="component" value="Unassembled WGS sequence"/>
</dbReference>
<dbReference type="OrthoDB" id="1488646at2"/>
<name>A0A2T6BYC7_9FLAO</name>
<sequence length="488" mass="54777">MGTIKSTWAGTPISLDDQLEDAVWSGALEKQMEFDGGYMLAKNDAKYLYVVLDVVKDTHNDPGTGDYFWFTFDRNRNKAISPKYDVNYGNYPGNPNKMGRQYYLGAGRWTGLLNEEQKSECKSTFGTSPNSATPHRIWKFRFLLSDLKVNLLWWWFSSYTKFGFRVHSNKPNLNYDTPANFFRDFSKLHTLYFSRKPSIATADLGPVMGSVGLIPTTKINSSTGRATTASNYFIHAKNAAFGGRLNVIGNRTKMDQLPGLGAKKYKVFHRSGTSGSFSEFVTSWYNYKWNGSDYVLEASSPDSSNFYKMPSAGVDYSIDDLLFQFDSTKLNTGLQQFKVKFYNNAGTEVGATSPEQVLTMYIDNNVPEVSINSVKYKNAEIGACGIVNLQNPTDKIDVNFEAFDTEGNLLDYSLTARWGDGDSENIVYQAYNLTTPPATWQGSRNISGSFNAKVTCAHSFNVYARARTTNGYGYIGKNSTYRYVTIIK</sequence>
<comment type="caution">
    <text evidence="1">The sequence shown here is derived from an EMBL/GenBank/DDBJ whole genome shotgun (WGS) entry which is preliminary data.</text>
</comment>
<dbReference type="AlphaFoldDB" id="A0A2T6BYC7"/>
<protein>
    <submittedName>
        <fullName evidence="1">Uncharacterized protein</fullName>
    </submittedName>
</protein>
<organism evidence="1 2">
    <name type="scientific">Kordia periserrulae</name>
    <dbReference type="NCBI Taxonomy" id="701523"/>
    <lineage>
        <taxon>Bacteria</taxon>
        <taxon>Pseudomonadati</taxon>
        <taxon>Bacteroidota</taxon>
        <taxon>Flavobacteriia</taxon>
        <taxon>Flavobacteriales</taxon>
        <taxon>Flavobacteriaceae</taxon>
        <taxon>Kordia</taxon>
    </lineage>
</organism>
<dbReference type="EMBL" id="QBKT01000005">
    <property type="protein sequence ID" value="PTX61036.1"/>
    <property type="molecule type" value="Genomic_DNA"/>
</dbReference>